<evidence type="ECO:0000313" key="2">
    <source>
        <dbReference type="Proteomes" id="UP000627781"/>
    </source>
</evidence>
<dbReference type="RefSeq" id="WP_191768804.1">
    <property type="nucleotide sequence ID" value="NZ_JACSRA010000016.1"/>
</dbReference>
<dbReference type="Proteomes" id="UP000627781">
    <property type="component" value="Unassembled WGS sequence"/>
</dbReference>
<comment type="caution">
    <text evidence="1">The sequence shown here is derived from an EMBL/GenBank/DDBJ whole genome shotgun (WGS) entry which is preliminary data.</text>
</comment>
<protein>
    <submittedName>
        <fullName evidence="1">Uncharacterized protein</fullName>
    </submittedName>
</protein>
<name>A0ABR8PUS6_9CLOT</name>
<keyword evidence="2" id="KW-1185">Reference proteome</keyword>
<sequence length="48" mass="5294">MRNIVGTVNFTLNKRWTFSSSVTKTAILGVNGISASIFRISTNYCINP</sequence>
<proteinExistence type="predicted"/>
<dbReference type="EMBL" id="JACSRA010000016">
    <property type="protein sequence ID" value="MBD7911914.1"/>
    <property type="molecule type" value="Genomic_DNA"/>
</dbReference>
<evidence type="ECO:0000313" key="1">
    <source>
        <dbReference type="EMBL" id="MBD7911914.1"/>
    </source>
</evidence>
<gene>
    <name evidence="1" type="ORF">H9661_11135</name>
</gene>
<accession>A0ABR8PUS6</accession>
<reference evidence="1 2" key="1">
    <citation type="submission" date="2020-08" db="EMBL/GenBank/DDBJ databases">
        <title>A Genomic Blueprint of the Chicken Gut Microbiome.</title>
        <authorList>
            <person name="Gilroy R."/>
            <person name="Ravi A."/>
            <person name="Getino M."/>
            <person name="Pursley I."/>
            <person name="Horton D.L."/>
            <person name="Alikhan N.-F."/>
            <person name="Baker D."/>
            <person name="Gharbi K."/>
            <person name="Hall N."/>
            <person name="Watson M."/>
            <person name="Adriaenssens E.M."/>
            <person name="Foster-Nyarko E."/>
            <person name="Jarju S."/>
            <person name="Secka A."/>
            <person name="Antonio M."/>
            <person name="Oren A."/>
            <person name="Chaudhuri R."/>
            <person name="La Ragione R.M."/>
            <person name="Hildebrand F."/>
            <person name="Pallen M.J."/>
        </authorList>
    </citation>
    <scope>NUCLEOTIDE SEQUENCE [LARGE SCALE GENOMIC DNA]</scope>
    <source>
        <strain evidence="1 2">Sa3CVN1</strain>
    </source>
</reference>
<organism evidence="1 2">
    <name type="scientific">Clostridium cibarium</name>
    <dbReference type="NCBI Taxonomy" id="2762247"/>
    <lineage>
        <taxon>Bacteria</taxon>
        <taxon>Bacillati</taxon>
        <taxon>Bacillota</taxon>
        <taxon>Clostridia</taxon>
        <taxon>Eubacteriales</taxon>
        <taxon>Clostridiaceae</taxon>
        <taxon>Clostridium</taxon>
    </lineage>
</organism>